<gene>
    <name evidence="1" type="ORF">SAMN05443667_116106</name>
</gene>
<keyword evidence="2" id="KW-1185">Reference proteome</keyword>
<name>A0A1H4G5P4_9FLAO</name>
<reference evidence="2" key="1">
    <citation type="submission" date="2016-10" db="EMBL/GenBank/DDBJ databases">
        <authorList>
            <person name="Varghese N."/>
            <person name="Submissions S."/>
        </authorList>
    </citation>
    <scope>NUCLEOTIDE SEQUENCE [LARGE SCALE GENOMIC DNA]</scope>
    <source>
        <strain evidence="2">DSM 22376</strain>
    </source>
</reference>
<evidence type="ECO:0008006" key="3">
    <source>
        <dbReference type="Google" id="ProtNLM"/>
    </source>
</evidence>
<dbReference type="AlphaFoldDB" id="A0A1H4G5P4"/>
<evidence type="ECO:0000313" key="2">
    <source>
        <dbReference type="Proteomes" id="UP000198951"/>
    </source>
</evidence>
<organism evidence="1 2">
    <name type="scientific">Flavobacterium gillisiae</name>
    <dbReference type="NCBI Taxonomy" id="150146"/>
    <lineage>
        <taxon>Bacteria</taxon>
        <taxon>Pseudomonadati</taxon>
        <taxon>Bacteroidota</taxon>
        <taxon>Flavobacteriia</taxon>
        <taxon>Flavobacteriales</taxon>
        <taxon>Flavobacteriaceae</taxon>
        <taxon>Flavobacterium</taxon>
    </lineage>
</organism>
<protein>
    <recommendedName>
        <fullName evidence="3">Transposase</fullName>
    </recommendedName>
</protein>
<proteinExistence type="predicted"/>
<dbReference type="Proteomes" id="UP000198951">
    <property type="component" value="Unassembled WGS sequence"/>
</dbReference>
<accession>A0A1H4G5P4</accession>
<sequence>MESSQKYPLSELVHVDEFTVGGKEEGKQGRSYDSKKKKAVIAVELNHKHQIKRVYLKSN</sequence>
<dbReference type="EMBL" id="FNRD01000016">
    <property type="protein sequence ID" value="SEB04360.1"/>
    <property type="molecule type" value="Genomic_DNA"/>
</dbReference>
<evidence type="ECO:0000313" key="1">
    <source>
        <dbReference type="EMBL" id="SEB04360.1"/>
    </source>
</evidence>